<dbReference type="Gene3D" id="3.90.228.10">
    <property type="match status" value="1"/>
</dbReference>
<dbReference type="EMBL" id="FJOG01000007">
    <property type="protein sequence ID" value="CZR56207.1"/>
    <property type="molecule type" value="Genomic_DNA"/>
</dbReference>
<dbReference type="Proteomes" id="UP000184330">
    <property type="component" value="Unassembled WGS sequence"/>
</dbReference>
<keyword evidence="2" id="KW-1185">Reference proteome</keyword>
<protein>
    <recommendedName>
        <fullName evidence="3">PARP catalytic domain-containing protein</fullName>
    </recommendedName>
</protein>
<dbReference type="SUPFAM" id="SSF56399">
    <property type="entry name" value="ADP-ribosylation"/>
    <property type="match status" value="1"/>
</dbReference>
<dbReference type="AlphaFoldDB" id="A0A1L7WTV0"/>
<proteinExistence type="predicted"/>
<gene>
    <name evidence="1" type="ORF">PAC_06095</name>
</gene>
<dbReference type="OrthoDB" id="10256774at2759"/>
<name>A0A1L7WTV0_9HELO</name>
<evidence type="ECO:0008006" key="3">
    <source>
        <dbReference type="Google" id="ProtNLM"/>
    </source>
</evidence>
<accession>A0A1L7WTV0</accession>
<reference evidence="1 2" key="1">
    <citation type="submission" date="2016-03" db="EMBL/GenBank/DDBJ databases">
        <authorList>
            <person name="Ploux O."/>
        </authorList>
    </citation>
    <scope>NUCLEOTIDE SEQUENCE [LARGE SCALE GENOMIC DNA]</scope>
    <source>
        <strain evidence="1 2">UAMH 11012</strain>
    </source>
</reference>
<sequence length="522" mass="59152">MDFSSPSNGDEEYEDYPPWLNQARTFVDLRAREAQEFNNILDCHLPRSITRWGCEDESGWTFEFDDLTLDVIHSVLDPVHVRASSWTMSRSYIDPLRRNLRYLLSSPLESRSDMKGFAMILLRLAEEANIFLQEWKSAKPGAKRAPDAGWNLAEIDGRNVRELITSNSKGVDLSTIETSADELLGTSIKKICESFPETYRILHVEPVTRADLTNRFQKRQKSIYDDVAKLSKGELRKSVDPMKIRRGSALDTQEGLAQEICKPRVTFHGTQRHKVSSIVRYGFVKPGDKAGKTKIDVECGASFGVGIYTSPDVEYALWYSDPAFNFGRRIQPEAIPGIRLIVCATVMGLALPVTRDETRRTTEIADETAHSHVSPNNLEYIVFDAAQIIPCYVIHLDFGVDFAKKELESFPEDPWKWVRRSQNARAKIEKQTYVSPADVEAAKAARKAAASKYFPYGYGPATGTSFVIEEIGETSDDEEDYGDYQGMRIEVEDEVSKWEENISSGTSWFDEYQTSRTTFGQM</sequence>
<evidence type="ECO:0000313" key="1">
    <source>
        <dbReference type="EMBL" id="CZR56207.1"/>
    </source>
</evidence>
<evidence type="ECO:0000313" key="2">
    <source>
        <dbReference type="Proteomes" id="UP000184330"/>
    </source>
</evidence>
<organism evidence="1 2">
    <name type="scientific">Phialocephala subalpina</name>
    <dbReference type="NCBI Taxonomy" id="576137"/>
    <lineage>
        <taxon>Eukaryota</taxon>
        <taxon>Fungi</taxon>
        <taxon>Dikarya</taxon>
        <taxon>Ascomycota</taxon>
        <taxon>Pezizomycotina</taxon>
        <taxon>Leotiomycetes</taxon>
        <taxon>Helotiales</taxon>
        <taxon>Mollisiaceae</taxon>
        <taxon>Phialocephala</taxon>
        <taxon>Phialocephala fortinii species complex</taxon>
    </lineage>
</organism>